<reference evidence="1" key="1">
    <citation type="journal article" date="2021" name="Proc. Natl. Acad. Sci. U.S.A.">
        <title>A Catalog of Tens of Thousands of Viruses from Human Metagenomes Reveals Hidden Associations with Chronic Diseases.</title>
        <authorList>
            <person name="Tisza M.J."/>
            <person name="Buck C.B."/>
        </authorList>
    </citation>
    <scope>NUCLEOTIDE SEQUENCE</scope>
    <source>
        <strain evidence="1">CtASH1</strain>
    </source>
</reference>
<organism evidence="1">
    <name type="scientific">Ackermannviridae sp</name>
    <dbReference type="NCBI Taxonomy" id="2831612"/>
    <lineage>
        <taxon>Viruses</taxon>
        <taxon>Duplodnaviria</taxon>
        <taxon>Heunggongvirae</taxon>
        <taxon>Uroviricota</taxon>
        <taxon>Caudoviricetes</taxon>
        <taxon>Pantevenvirales</taxon>
        <taxon>Ackermannviridae</taxon>
    </lineage>
</organism>
<dbReference type="EMBL" id="BK035393">
    <property type="protein sequence ID" value="DAG98013.1"/>
    <property type="molecule type" value="Genomic_DNA"/>
</dbReference>
<evidence type="ECO:0000313" key="1">
    <source>
        <dbReference type="EMBL" id="DAG98013.1"/>
    </source>
</evidence>
<sequence length="111" mass="13627">MTIKEYLEGLFESKMYLKFYELFGDRFGFSLEDDYSQFEKKVEYFVETADIEFFCLEENLEDTVDRFFIIPMLKNMSDISYIREFFDYESYKQMLIDRGYTVKDNYVFSSF</sequence>
<proteinExistence type="predicted"/>
<accession>A0A8S5VU77</accession>
<protein>
    <submittedName>
        <fullName evidence="1">RNA polymerase Rpb5-like protein</fullName>
    </submittedName>
</protein>
<name>A0A8S5VU77_9CAUD</name>